<organism evidence="2 3">
    <name type="scientific">Fibrisoma montanum</name>
    <dbReference type="NCBI Taxonomy" id="2305895"/>
    <lineage>
        <taxon>Bacteria</taxon>
        <taxon>Pseudomonadati</taxon>
        <taxon>Bacteroidota</taxon>
        <taxon>Cytophagia</taxon>
        <taxon>Cytophagales</taxon>
        <taxon>Spirosomataceae</taxon>
        <taxon>Fibrisoma</taxon>
    </lineage>
</organism>
<evidence type="ECO:0000313" key="3">
    <source>
        <dbReference type="Proteomes" id="UP000283523"/>
    </source>
</evidence>
<evidence type="ECO:0000256" key="1">
    <source>
        <dbReference type="SAM" id="MobiDB-lite"/>
    </source>
</evidence>
<name>A0A418M3M3_9BACT</name>
<feature type="region of interest" description="Disordered" evidence="1">
    <location>
        <begin position="69"/>
        <end position="103"/>
    </location>
</feature>
<gene>
    <name evidence="2" type="ORF">DYU11_20160</name>
</gene>
<dbReference type="EMBL" id="QXED01000006">
    <property type="protein sequence ID" value="RIV20368.1"/>
    <property type="molecule type" value="Genomic_DNA"/>
</dbReference>
<reference evidence="2 3" key="1">
    <citation type="submission" date="2018-08" db="EMBL/GenBank/DDBJ databases">
        <title>Fibrisoma montanum sp. nov., isolated from Danxia mountain soil.</title>
        <authorList>
            <person name="Huang Y."/>
        </authorList>
    </citation>
    <scope>NUCLEOTIDE SEQUENCE [LARGE SCALE GENOMIC DNA]</scope>
    <source>
        <strain evidence="2 3">HYT19</strain>
    </source>
</reference>
<sequence length="171" mass="18937">MTPTNQSSIRLGSSPGHGYTPAGNPAVGSRDVSTRTDMVRAVLIDPFGRETTITTRKIRLEARLQQLEQQGYHRADRPVQAPETAQDERSMPGDTSASSGLIGRPRGKSRFVVCVEDGLLFATTNDAARYYTTAHLTVYDSIKRGVVSKGGKRFRWATEEEQREVRVIENN</sequence>
<dbReference type="RefSeq" id="WP_119669535.1">
    <property type="nucleotide sequence ID" value="NZ_QXED01000006.1"/>
</dbReference>
<protein>
    <submittedName>
        <fullName evidence="2">Uncharacterized protein</fullName>
    </submittedName>
</protein>
<proteinExistence type="predicted"/>
<feature type="compositionally biased region" description="Polar residues" evidence="1">
    <location>
        <begin position="1"/>
        <end position="11"/>
    </location>
</feature>
<keyword evidence="3" id="KW-1185">Reference proteome</keyword>
<feature type="region of interest" description="Disordered" evidence="1">
    <location>
        <begin position="1"/>
        <end position="33"/>
    </location>
</feature>
<comment type="caution">
    <text evidence="2">The sequence shown here is derived from an EMBL/GenBank/DDBJ whole genome shotgun (WGS) entry which is preliminary data.</text>
</comment>
<evidence type="ECO:0000313" key="2">
    <source>
        <dbReference type="EMBL" id="RIV20368.1"/>
    </source>
</evidence>
<accession>A0A418M3M3</accession>
<dbReference type="Proteomes" id="UP000283523">
    <property type="component" value="Unassembled WGS sequence"/>
</dbReference>
<dbReference type="AlphaFoldDB" id="A0A418M3M3"/>